<gene>
    <name evidence="2" type="ORF">SAMN05216370_1582</name>
</gene>
<dbReference type="PANTHER" id="PTHR35849:SF2">
    <property type="entry name" value="BLR2341 PROTEIN"/>
    <property type="match status" value="1"/>
</dbReference>
<accession>A0AB37Z6S4</accession>
<reference evidence="2 3" key="1">
    <citation type="submission" date="2016-10" db="EMBL/GenBank/DDBJ databases">
        <authorList>
            <person name="Varghese N."/>
            <person name="Submissions S."/>
        </authorList>
    </citation>
    <scope>NUCLEOTIDE SEQUENCE [LARGE SCALE GENOMIC DNA]</scope>
    <source>
        <strain evidence="2 3">DSM 17833</strain>
    </source>
</reference>
<dbReference type="InterPro" id="IPR052746">
    <property type="entry name" value="MlaB_ABC_Transporter"/>
</dbReference>
<dbReference type="AlphaFoldDB" id="A0AB37Z6S4"/>
<dbReference type="CDD" id="cd07043">
    <property type="entry name" value="STAS_anti-anti-sigma_factors"/>
    <property type="match status" value="1"/>
</dbReference>
<name>A0AB37Z6S4_9PSED</name>
<protein>
    <submittedName>
        <fullName evidence="2">Anti-anti-sigma factor</fullName>
    </submittedName>
</protein>
<dbReference type="PROSITE" id="PS50801">
    <property type="entry name" value="STAS"/>
    <property type="match status" value="1"/>
</dbReference>
<organism evidence="2 3">
    <name type="scientific">Pseudomonas peli</name>
    <dbReference type="NCBI Taxonomy" id="592361"/>
    <lineage>
        <taxon>Bacteria</taxon>
        <taxon>Pseudomonadati</taxon>
        <taxon>Pseudomonadota</taxon>
        <taxon>Gammaproteobacteria</taxon>
        <taxon>Pseudomonadales</taxon>
        <taxon>Pseudomonadaceae</taxon>
        <taxon>Pseudomonas</taxon>
    </lineage>
</organism>
<dbReference type="InterPro" id="IPR058548">
    <property type="entry name" value="MlaB-like_STAS"/>
</dbReference>
<keyword evidence="3" id="KW-1185">Reference proteome</keyword>
<dbReference type="InterPro" id="IPR002645">
    <property type="entry name" value="STAS_dom"/>
</dbReference>
<evidence type="ECO:0000313" key="3">
    <source>
        <dbReference type="Proteomes" id="UP000242418"/>
    </source>
</evidence>
<dbReference type="Gene3D" id="3.30.750.24">
    <property type="entry name" value="STAS domain"/>
    <property type="match status" value="1"/>
</dbReference>
<dbReference type="EMBL" id="FMTL01000001">
    <property type="protein sequence ID" value="SCW49032.1"/>
    <property type="molecule type" value="Genomic_DNA"/>
</dbReference>
<sequence length="102" mass="10698">MSATSLADDTRHLALDGPLSIYTAADTKPQLTAALQGAIALQIDLSQVEEFDCAGLQLLLATQAHAQRMDICLRFIGASAPIVELLHLSGLAGQLPIEEACA</sequence>
<evidence type="ECO:0000313" key="2">
    <source>
        <dbReference type="EMBL" id="SCW49032.1"/>
    </source>
</evidence>
<proteinExistence type="predicted"/>
<dbReference type="PANTHER" id="PTHR35849">
    <property type="entry name" value="BLR2341 PROTEIN"/>
    <property type="match status" value="1"/>
</dbReference>
<dbReference type="Proteomes" id="UP000242418">
    <property type="component" value="Unassembled WGS sequence"/>
</dbReference>
<dbReference type="Pfam" id="PF13466">
    <property type="entry name" value="STAS_2"/>
    <property type="match status" value="1"/>
</dbReference>
<evidence type="ECO:0000259" key="1">
    <source>
        <dbReference type="PROSITE" id="PS50801"/>
    </source>
</evidence>
<dbReference type="SUPFAM" id="SSF52091">
    <property type="entry name" value="SpoIIaa-like"/>
    <property type="match status" value="1"/>
</dbReference>
<dbReference type="RefSeq" id="WP_090250239.1">
    <property type="nucleotide sequence ID" value="NZ_FMTL01000001.1"/>
</dbReference>
<dbReference type="InterPro" id="IPR036513">
    <property type="entry name" value="STAS_dom_sf"/>
</dbReference>
<comment type="caution">
    <text evidence="2">The sequence shown here is derived from an EMBL/GenBank/DDBJ whole genome shotgun (WGS) entry which is preliminary data.</text>
</comment>
<feature type="domain" description="STAS" evidence="1">
    <location>
        <begin position="13"/>
        <end position="102"/>
    </location>
</feature>